<feature type="domain" description="VWFA" evidence="1">
    <location>
        <begin position="280"/>
        <end position="458"/>
    </location>
</feature>
<evidence type="ECO:0000313" key="3">
    <source>
        <dbReference type="Proteomes" id="UP000295164"/>
    </source>
</evidence>
<proteinExistence type="predicted"/>
<dbReference type="InterPro" id="IPR002035">
    <property type="entry name" value="VWF_A"/>
</dbReference>
<dbReference type="Gene3D" id="3.40.50.410">
    <property type="entry name" value="von Willebrand factor, type A domain"/>
    <property type="match status" value="1"/>
</dbReference>
<keyword evidence="3" id="KW-1185">Reference proteome</keyword>
<dbReference type="InterPro" id="IPR051266">
    <property type="entry name" value="CLCR"/>
</dbReference>
<evidence type="ECO:0000313" key="2">
    <source>
        <dbReference type="EMBL" id="TCZ73750.1"/>
    </source>
</evidence>
<dbReference type="CDD" id="cd01465">
    <property type="entry name" value="vWA_subgroup"/>
    <property type="match status" value="1"/>
</dbReference>
<dbReference type="Proteomes" id="UP000295164">
    <property type="component" value="Unassembled WGS sequence"/>
</dbReference>
<comment type="caution">
    <text evidence="2">The sequence shown here is derived from an EMBL/GenBank/DDBJ whole genome shotgun (WGS) entry which is preliminary data.</text>
</comment>
<reference evidence="2 3" key="1">
    <citation type="submission" date="2019-03" db="EMBL/GenBank/DDBJ databases">
        <authorList>
            <person name="Kim M.K.M."/>
        </authorList>
    </citation>
    <scope>NUCLEOTIDE SEQUENCE [LARGE SCALE GENOMIC DNA]</scope>
    <source>
        <strain evidence="2 3">17J68-15</strain>
    </source>
</reference>
<accession>A0A4R4E4V4</accession>
<dbReference type="EMBL" id="SKFH01000005">
    <property type="protein sequence ID" value="TCZ73750.1"/>
    <property type="molecule type" value="Genomic_DNA"/>
</dbReference>
<dbReference type="Pfam" id="PF00092">
    <property type="entry name" value="VWA"/>
    <property type="match status" value="1"/>
</dbReference>
<name>A0A4R4E4V4_9BACT</name>
<dbReference type="Pfam" id="PF12034">
    <property type="entry name" value="YfbK_C"/>
    <property type="match status" value="2"/>
</dbReference>
<dbReference type="InterPro" id="IPR022156">
    <property type="entry name" value="Uncharacterised_YfbK_N"/>
</dbReference>
<protein>
    <submittedName>
        <fullName evidence="2">VWA domain-containing protein</fullName>
    </submittedName>
</protein>
<dbReference type="PANTHER" id="PTHR10579">
    <property type="entry name" value="CALCIUM-ACTIVATED CHLORIDE CHANNEL REGULATOR"/>
    <property type="match status" value="1"/>
</dbReference>
<dbReference type="SMART" id="SM00327">
    <property type="entry name" value="VWA"/>
    <property type="match status" value="1"/>
</dbReference>
<dbReference type="OrthoDB" id="9805121at2"/>
<dbReference type="InterPro" id="IPR036465">
    <property type="entry name" value="vWFA_dom_sf"/>
</dbReference>
<sequence length="629" mass="69133">MPYPTSSSWATALITTVSAATCGKFTSCRKTPEFSGYCSYLLLRYPVKTLLRKALSIALTLLLSVSATAQNNYFKGEVRDEQGTILQNVSILQAATGYFAFSGPDGTFGILSKQSRDTLVFSLDGYEKKGLLADAAQFLHVTLRKAPRIQLHHLASHTPNLRFDQQQQWFNGDETYASTVENGFVSTLEFPSTRLSLNVDRASYSNVRRLITGKSAVPPEAVRIEELLNYFNFDYREPAPGANFDIEPVLSTCPWNEGNWLLLAHIRSRKLPLAHLPPSNLVFLVDVSASMDAPNRLPLLKAGFKGLVQNLRSVDTVSIVVYGGSVEVYLRPTGGDRKAEIIRAIDALETGGTTPGASGVRLAYQLAREHFLPRGNNRVILATDGDFNVGLRSEHELEDLISEERNSGVYLTCLGVGMGNYKDSKIQALAQKGNGNFAYIDNFSEAQKVLVKEFTGTLYSVGDDASLQVRFDPSVVKRYRLIGFDNKVGAMKDTSAAIEGGEVGSGSSLLVAYEIEPLRPDAAPGYSARFSLHYREPGALLPCTDHLVPALQLQPFASLARPYRFASAVILFGSLLKESRYVREKSWSEILPLAQSSADPEDALQKEFVQIVEKAKAIYTSKKRKKSAP</sequence>
<dbReference type="InterPro" id="IPR021908">
    <property type="entry name" value="YfbK_C"/>
</dbReference>
<dbReference type="Pfam" id="PF12450">
    <property type="entry name" value="vWF_A"/>
    <property type="match status" value="1"/>
</dbReference>
<dbReference type="PROSITE" id="PS50234">
    <property type="entry name" value="VWFA"/>
    <property type="match status" value="1"/>
</dbReference>
<organism evidence="2 3">
    <name type="scientific">Flaviaesturariibacter aridisoli</name>
    <dbReference type="NCBI Taxonomy" id="2545761"/>
    <lineage>
        <taxon>Bacteria</taxon>
        <taxon>Pseudomonadati</taxon>
        <taxon>Bacteroidota</taxon>
        <taxon>Chitinophagia</taxon>
        <taxon>Chitinophagales</taxon>
        <taxon>Chitinophagaceae</taxon>
        <taxon>Flaviaestuariibacter</taxon>
    </lineage>
</organism>
<gene>
    <name evidence="2" type="ORF">E0486_05565</name>
</gene>
<dbReference type="AlphaFoldDB" id="A0A4R4E4V4"/>
<dbReference type="SUPFAM" id="SSF53300">
    <property type="entry name" value="vWA-like"/>
    <property type="match status" value="1"/>
</dbReference>
<dbReference type="PANTHER" id="PTHR10579:SF43">
    <property type="entry name" value="ZINC FINGER (C3HC4-TYPE RING FINGER) FAMILY PROTEIN"/>
    <property type="match status" value="1"/>
</dbReference>
<evidence type="ECO:0000259" key="1">
    <source>
        <dbReference type="PROSITE" id="PS50234"/>
    </source>
</evidence>